<dbReference type="RefSeq" id="WP_188424178.1">
    <property type="nucleotide sequence ID" value="NZ_BMCI01000005.1"/>
</dbReference>
<accession>A0A830DVS8</accession>
<gene>
    <name evidence="3" type="ORF">GCM10007209_28010</name>
</gene>
<dbReference type="InterPro" id="IPR044144">
    <property type="entry name" value="SAF_UxaA/GarD"/>
</dbReference>
<comment type="caution">
    <text evidence="3">The sequence shown here is derived from an EMBL/GenBank/DDBJ whole genome shotgun (WGS) entry which is preliminary data.</text>
</comment>
<proteinExistence type="predicted"/>
<dbReference type="GO" id="GO:0016829">
    <property type="term" value="F:lyase activity"/>
    <property type="evidence" value="ECO:0007669"/>
    <property type="project" value="UniProtKB-KW"/>
</dbReference>
<dbReference type="SMART" id="SM00858">
    <property type="entry name" value="SAF"/>
    <property type="match status" value="1"/>
</dbReference>
<keyword evidence="1" id="KW-0456">Lyase</keyword>
<evidence type="ECO:0000259" key="2">
    <source>
        <dbReference type="SMART" id="SM00858"/>
    </source>
</evidence>
<protein>
    <submittedName>
        <fullName evidence="3">Altronate hydrolase</fullName>
    </submittedName>
</protein>
<dbReference type="GO" id="GO:0016787">
    <property type="term" value="F:hydrolase activity"/>
    <property type="evidence" value="ECO:0007669"/>
    <property type="project" value="UniProtKB-KW"/>
</dbReference>
<evidence type="ECO:0000313" key="4">
    <source>
        <dbReference type="Proteomes" id="UP000646833"/>
    </source>
</evidence>
<evidence type="ECO:0000313" key="3">
    <source>
        <dbReference type="EMBL" id="GGC64344.1"/>
    </source>
</evidence>
<dbReference type="EMBL" id="BMCI01000005">
    <property type="protein sequence ID" value="GGC64344.1"/>
    <property type="molecule type" value="Genomic_DNA"/>
</dbReference>
<dbReference type="AlphaFoldDB" id="A0A830DVS8"/>
<dbReference type="Gene3D" id="2.30.130.110">
    <property type="match status" value="1"/>
</dbReference>
<dbReference type="Proteomes" id="UP000646833">
    <property type="component" value="Unassembled WGS sequence"/>
</dbReference>
<evidence type="ECO:0000256" key="1">
    <source>
        <dbReference type="ARBA" id="ARBA00023239"/>
    </source>
</evidence>
<organism evidence="3 4">
    <name type="scientific">Haloferax sulfurifontis</name>
    <dbReference type="NCBI Taxonomy" id="255616"/>
    <lineage>
        <taxon>Archaea</taxon>
        <taxon>Methanobacteriati</taxon>
        <taxon>Methanobacteriota</taxon>
        <taxon>Stenosarchaea group</taxon>
        <taxon>Halobacteria</taxon>
        <taxon>Halobacteriales</taxon>
        <taxon>Haloferacaceae</taxon>
        <taxon>Haloferax</taxon>
    </lineage>
</organism>
<dbReference type="Pfam" id="PF08666">
    <property type="entry name" value="SAF"/>
    <property type="match status" value="1"/>
</dbReference>
<reference evidence="3" key="1">
    <citation type="journal article" date="2014" name="Int. J. Syst. Evol. Microbiol.">
        <title>Complete genome sequence of Corynebacterium casei LMG S-19264T (=DSM 44701T), isolated from a smear-ripened cheese.</title>
        <authorList>
            <consortium name="US DOE Joint Genome Institute (JGI-PGF)"/>
            <person name="Walter F."/>
            <person name="Albersmeier A."/>
            <person name="Kalinowski J."/>
            <person name="Ruckert C."/>
        </authorList>
    </citation>
    <scope>NUCLEOTIDE SEQUENCE</scope>
    <source>
        <strain evidence="3">CCM 7217</strain>
    </source>
</reference>
<dbReference type="GO" id="GO:0019698">
    <property type="term" value="P:D-galacturonate catabolic process"/>
    <property type="evidence" value="ECO:0007669"/>
    <property type="project" value="TreeGrafter"/>
</dbReference>
<dbReference type="InterPro" id="IPR013974">
    <property type="entry name" value="SAF"/>
</dbReference>
<feature type="domain" description="SAF" evidence="2">
    <location>
        <begin position="17"/>
        <end position="88"/>
    </location>
</feature>
<dbReference type="CDD" id="cd11613">
    <property type="entry name" value="SAF_AH_GD"/>
    <property type="match status" value="1"/>
</dbReference>
<name>A0A830DVS8_9EURY</name>
<dbReference type="PANTHER" id="PTHR30536:SF5">
    <property type="entry name" value="ALTRONATE DEHYDRATASE"/>
    <property type="match status" value="1"/>
</dbReference>
<reference evidence="3" key="2">
    <citation type="submission" date="2020-09" db="EMBL/GenBank/DDBJ databases">
        <authorList>
            <person name="Sun Q."/>
            <person name="Sedlacek I."/>
        </authorList>
    </citation>
    <scope>NUCLEOTIDE SEQUENCE</scope>
    <source>
        <strain evidence="3">CCM 7217</strain>
    </source>
</reference>
<sequence length="104" mass="10935">MKGRVLDGALLRLSTSDNVGTTVDDLESGTEIDADGRTVVLAEDVPFGHKVALEPVDSGGEVRKYGEVIGTATQAIEVGEWVHTHNCESTRGRGDRAAARGESA</sequence>
<dbReference type="PANTHER" id="PTHR30536">
    <property type="entry name" value="ALTRONATE/GALACTARATE DEHYDRATASE"/>
    <property type="match status" value="1"/>
</dbReference>
<dbReference type="InterPro" id="IPR052172">
    <property type="entry name" value="UxaA_altronate/galactarate_dh"/>
</dbReference>
<keyword evidence="3" id="KW-0378">Hydrolase</keyword>